<organism evidence="2 3">
    <name type="scientific">Toxocara canis</name>
    <name type="common">Canine roundworm</name>
    <dbReference type="NCBI Taxonomy" id="6265"/>
    <lineage>
        <taxon>Eukaryota</taxon>
        <taxon>Metazoa</taxon>
        <taxon>Ecdysozoa</taxon>
        <taxon>Nematoda</taxon>
        <taxon>Chromadorea</taxon>
        <taxon>Rhabditida</taxon>
        <taxon>Spirurina</taxon>
        <taxon>Ascaridomorpha</taxon>
        <taxon>Ascaridoidea</taxon>
        <taxon>Toxocaridae</taxon>
        <taxon>Toxocara</taxon>
    </lineage>
</organism>
<dbReference type="EMBL" id="UYWY01024508">
    <property type="protein sequence ID" value="VDM48828.1"/>
    <property type="molecule type" value="Genomic_DNA"/>
</dbReference>
<reference evidence="1 2" key="2">
    <citation type="submission" date="2018-11" db="EMBL/GenBank/DDBJ databases">
        <authorList>
            <consortium name="Pathogen Informatics"/>
        </authorList>
    </citation>
    <scope>NUCLEOTIDE SEQUENCE [LARGE SCALE GENOMIC DNA]</scope>
</reference>
<reference evidence="3" key="1">
    <citation type="submission" date="2016-06" db="UniProtKB">
        <authorList>
            <consortium name="WormBaseParasite"/>
        </authorList>
    </citation>
    <scope>IDENTIFICATION</scope>
</reference>
<gene>
    <name evidence="1" type="ORF">TCNE_LOCUS17507</name>
</gene>
<dbReference type="Proteomes" id="UP000050794">
    <property type="component" value="Unassembled WGS sequence"/>
</dbReference>
<proteinExistence type="predicted"/>
<dbReference type="WBParaSite" id="TCNE_0001750801-mRNA-1">
    <property type="protein sequence ID" value="TCNE_0001750801-mRNA-1"/>
    <property type="gene ID" value="TCNE_0001750801"/>
</dbReference>
<name>A0A183V9T7_TOXCA</name>
<sequence>MLSVPGVLLPIIYDENRRIATASQIGHCDTIVMNFVYYLQRNVQSQKYHILQLAPQLLGHYKSSGSDVYSEALYCAVIRLFATAMPLYRRASSTTVR</sequence>
<evidence type="ECO:0000313" key="3">
    <source>
        <dbReference type="WBParaSite" id="TCNE_0001750801-mRNA-1"/>
    </source>
</evidence>
<dbReference type="AlphaFoldDB" id="A0A183V9T7"/>
<evidence type="ECO:0000313" key="2">
    <source>
        <dbReference type="Proteomes" id="UP000050794"/>
    </source>
</evidence>
<accession>A0A183V9T7</accession>
<evidence type="ECO:0000313" key="1">
    <source>
        <dbReference type="EMBL" id="VDM48828.1"/>
    </source>
</evidence>
<keyword evidence="2" id="KW-1185">Reference proteome</keyword>
<protein>
    <submittedName>
        <fullName evidence="3">Histidine kinase</fullName>
    </submittedName>
</protein>